<dbReference type="InterPro" id="IPR012677">
    <property type="entry name" value="Nucleotide-bd_a/b_plait_sf"/>
</dbReference>
<reference evidence="3" key="1">
    <citation type="journal article" date="2020" name="Stud. Mycol.">
        <title>101 Dothideomycetes genomes: a test case for predicting lifestyles and emergence of pathogens.</title>
        <authorList>
            <person name="Haridas S."/>
            <person name="Albert R."/>
            <person name="Binder M."/>
            <person name="Bloem J."/>
            <person name="Labutti K."/>
            <person name="Salamov A."/>
            <person name="Andreopoulos B."/>
            <person name="Baker S."/>
            <person name="Barry K."/>
            <person name="Bills G."/>
            <person name="Bluhm B."/>
            <person name="Cannon C."/>
            <person name="Castanera R."/>
            <person name="Culley D."/>
            <person name="Daum C."/>
            <person name="Ezra D."/>
            <person name="Gonzalez J."/>
            <person name="Henrissat B."/>
            <person name="Kuo A."/>
            <person name="Liang C."/>
            <person name="Lipzen A."/>
            <person name="Lutzoni F."/>
            <person name="Magnuson J."/>
            <person name="Mondo S."/>
            <person name="Nolan M."/>
            <person name="Ohm R."/>
            <person name="Pangilinan J."/>
            <person name="Park H.-J."/>
            <person name="Ramirez L."/>
            <person name="Alfaro M."/>
            <person name="Sun H."/>
            <person name="Tritt A."/>
            <person name="Yoshinaga Y."/>
            <person name="Zwiers L.-H."/>
            <person name="Turgeon B."/>
            <person name="Goodwin S."/>
            <person name="Spatafora J."/>
            <person name="Crous P."/>
            <person name="Grigoriev I."/>
        </authorList>
    </citation>
    <scope>NUCLEOTIDE SEQUENCE</scope>
    <source>
        <strain evidence="3">CBS 122368</strain>
    </source>
</reference>
<dbReference type="GeneID" id="54583188"/>
<dbReference type="SUPFAM" id="SSF54928">
    <property type="entry name" value="RNA-binding domain, RBD"/>
    <property type="match status" value="1"/>
</dbReference>
<evidence type="ECO:0000313" key="3">
    <source>
        <dbReference type="EMBL" id="KAF2244021.1"/>
    </source>
</evidence>
<dbReference type="Gene3D" id="3.30.70.330">
    <property type="match status" value="1"/>
</dbReference>
<dbReference type="SMART" id="SM00360">
    <property type="entry name" value="RRM"/>
    <property type="match status" value="1"/>
</dbReference>
<name>A0A6A6I129_9PLEO</name>
<proteinExistence type="predicted"/>
<dbReference type="EMBL" id="ML987203">
    <property type="protein sequence ID" value="KAF2244021.1"/>
    <property type="molecule type" value="Genomic_DNA"/>
</dbReference>
<dbReference type="RefSeq" id="XP_033679025.1">
    <property type="nucleotide sequence ID" value="XM_033829858.1"/>
</dbReference>
<dbReference type="AlphaFoldDB" id="A0A6A6I129"/>
<accession>A0A6A6I129</accession>
<dbReference type="GO" id="GO:0003723">
    <property type="term" value="F:RNA binding"/>
    <property type="evidence" value="ECO:0007669"/>
    <property type="project" value="InterPro"/>
</dbReference>
<dbReference type="OrthoDB" id="5374349at2759"/>
<organism evidence="3 4">
    <name type="scientific">Trematosphaeria pertusa</name>
    <dbReference type="NCBI Taxonomy" id="390896"/>
    <lineage>
        <taxon>Eukaryota</taxon>
        <taxon>Fungi</taxon>
        <taxon>Dikarya</taxon>
        <taxon>Ascomycota</taxon>
        <taxon>Pezizomycotina</taxon>
        <taxon>Dothideomycetes</taxon>
        <taxon>Pleosporomycetidae</taxon>
        <taxon>Pleosporales</taxon>
        <taxon>Massarineae</taxon>
        <taxon>Trematosphaeriaceae</taxon>
        <taxon>Trematosphaeria</taxon>
    </lineage>
</organism>
<evidence type="ECO:0000313" key="4">
    <source>
        <dbReference type="Proteomes" id="UP000800094"/>
    </source>
</evidence>
<feature type="region of interest" description="Disordered" evidence="1">
    <location>
        <begin position="227"/>
        <end position="282"/>
    </location>
</feature>
<evidence type="ECO:0000256" key="1">
    <source>
        <dbReference type="SAM" id="MobiDB-lite"/>
    </source>
</evidence>
<gene>
    <name evidence="3" type="ORF">BU26DRAFT_522744</name>
</gene>
<sequence>MAGNVSFADFVKKTRDQKQKEALAQDFLGSRGRKANGSGAGALPNARPNPQKPSLASRISGGVQKRSSSAKPAGGSIDGKWQHDLHKLNNPNGPAPKRLNRTASASLIDRNTRTFDKFAPVVSRNARNNDTNDSAGFNIRGVATGQGPYTVVASNFAPGTTSADIEAVVAPHGGEVLSCRVVTAAPTVMAELIFATKEGADNVIATFNNKKADGRLLYVYLKTPPGTSLAHQRPTGRAAQSSFDDMDIDTNGGARAGSFQDGRYGFNENRRGDIPRGPRRRY</sequence>
<evidence type="ECO:0000259" key="2">
    <source>
        <dbReference type="SMART" id="SM00360"/>
    </source>
</evidence>
<keyword evidence="4" id="KW-1185">Reference proteome</keyword>
<feature type="region of interest" description="Disordered" evidence="1">
    <location>
        <begin position="1"/>
        <end position="99"/>
    </location>
</feature>
<dbReference type="Proteomes" id="UP000800094">
    <property type="component" value="Unassembled WGS sequence"/>
</dbReference>
<feature type="domain" description="RRM" evidence="2">
    <location>
        <begin position="150"/>
        <end position="220"/>
    </location>
</feature>
<dbReference type="InterPro" id="IPR000504">
    <property type="entry name" value="RRM_dom"/>
</dbReference>
<feature type="compositionally biased region" description="Basic and acidic residues" evidence="1">
    <location>
        <begin position="10"/>
        <end position="23"/>
    </location>
</feature>
<dbReference type="CDD" id="cd00590">
    <property type="entry name" value="RRM_SF"/>
    <property type="match status" value="1"/>
</dbReference>
<protein>
    <recommendedName>
        <fullName evidence="2">RRM domain-containing protein</fullName>
    </recommendedName>
</protein>
<dbReference type="InterPro" id="IPR035979">
    <property type="entry name" value="RBD_domain_sf"/>
</dbReference>